<name>A0A0E9QUH2_ANGAN</name>
<organism evidence="1">
    <name type="scientific">Anguilla anguilla</name>
    <name type="common">European freshwater eel</name>
    <name type="synonym">Muraena anguilla</name>
    <dbReference type="NCBI Taxonomy" id="7936"/>
    <lineage>
        <taxon>Eukaryota</taxon>
        <taxon>Metazoa</taxon>
        <taxon>Chordata</taxon>
        <taxon>Craniata</taxon>
        <taxon>Vertebrata</taxon>
        <taxon>Euteleostomi</taxon>
        <taxon>Actinopterygii</taxon>
        <taxon>Neopterygii</taxon>
        <taxon>Teleostei</taxon>
        <taxon>Anguilliformes</taxon>
        <taxon>Anguillidae</taxon>
        <taxon>Anguilla</taxon>
    </lineage>
</organism>
<evidence type="ECO:0000313" key="1">
    <source>
        <dbReference type="EMBL" id="JAH19905.1"/>
    </source>
</evidence>
<sequence length="23" mass="2606">MWSRHQPYKGTGSCIAVITPFIL</sequence>
<reference evidence="1" key="1">
    <citation type="submission" date="2014-11" db="EMBL/GenBank/DDBJ databases">
        <authorList>
            <person name="Amaro Gonzalez C."/>
        </authorList>
    </citation>
    <scope>NUCLEOTIDE SEQUENCE</scope>
</reference>
<proteinExistence type="predicted"/>
<protein>
    <submittedName>
        <fullName evidence="1">Uncharacterized protein</fullName>
    </submittedName>
</protein>
<accession>A0A0E9QUH2</accession>
<dbReference type="AlphaFoldDB" id="A0A0E9QUH2"/>
<dbReference type="EMBL" id="GBXM01088672">
    <property type="protein sequence ID" value="JAH19905.1"/>
    <property type="molecule type" value="Transcribed_RNA"/>
</dbReference>
<reference evidence="1" key="2">
    <citation type="journal article" date="2015" name="Fish Shellfish Immunol.">
        <title>Early steps in the European eel (Anguilla anguilla)-Vibrio vulnificus interaction in the gills: Role of the RtxA13 toxin.</title>
        <authorList>
            <person name="Callol A."/>
            <person name="Pajuelo D."/>
            <person name="Ebbesson L."/>
            <person name="Teles M."/>
            <person name="MacKenzie S."/>
            <person name="Amaro C."/>
        </authorList>
    </citation>
    <scope>NUCLEOTIDE SEQUENCE</scope>
</reference>